<reference evidence="1 2" key="1">
    <citation type="journal article" date="2008" name="J. Bacteriol.">
        <title>Genome of the actinomycete plant pathogen Clavibacter michiganensis subsp. sepedonicus suggests recent niche adaptation.</title>
        <authorList>
            <person name="Bentley S.D."/>
            <person name="Corton C."/>
            <person name="Brown S.E."/>
            <person name="Barron A."/>
            <person name="Clark L."/>
            <person name="Doggett J."/>
            <person name="Harris B."/>
            <person name="Ormond D."/>
            <person name="Quail M.A."/>
            <person name="May G."/>
            <person name="Francis D."/>
            <person name="Knudson D."/>
            <person name="Parkhill J."/>
            <person name="Ishimaru C.A."/>
        </authorList>
    </citation>
    <scope>NUCLEOTIDE SEQUENCE [LARGE SCALE GENOMIC DNA]</scope>
    <source>
        <strain evidence="2">ATCC 33113 / DSM 20744 / JCM 9667 / LMG 2889 / ICMP 2535 / C-1</strain>
    </source>
</reference>
<dbReference type="EMBL" id="AM849034">
    <property type="protein sequence ID" value="CAQ01135.1"/>
    <property type="molecule type" value="Genomic_DNA"/>
</dbReference>
<dbReference type="KEGG" id="cms:CMS1021"/>
<proteinExistence type="predicted"/>
<keyword evidence="2" id="KW-1185">Reference proteome</keyword>
<name>B0RFZ8_CLASE</name>
<dbReference type="HOGENOM" id="CLU_133124_0_0_11"/>
<organism evidence="1 2">
    <name type="scientific">Clavibacter sepedonicus</name>
    <name type="common">Clavibacter michiganensis subsp. sepedonicus</name>
    <dbReference type="NCBI Taxonomy" id="31964"/>
    <lineage>
        <taxon>Bacteria</taxon>
        <taxon>Bacillati</taxon>
        <taxon>Actinomycetota</taxon>
        <taxon>Actinomycetes</taxon>
        <taxon>Micrococcales</taxon>
        <taxon>Microbacteriaceae</taxon>
        <taxon>Clavibacter</taxon>
    </lineage>
</organism>
<evidence type="ECO:0000313" key="2">
    <source>
        <dbReference type="Proteomes" id="UP000001318"/>
    </source>
</evidence>
<sequence length="171" mass="17622">MHGSRVVEQVGKQPGRPAAAAVPYGRGMDQTVLDGSWLGSSGWVTLALVNAGLAEQKGRSRWNWFLVSIVLGPIATFFIVTWERVPERPDATPAEGPANGLLAVGIGLAAAAVVIAVVAVIGGDTGPWIAAAALALVAAVFLVLHVLARRRWAALQAGRGAASPGPLDPRP</sequence>
<dbReference type="Proteomes" id="UP000001318">
    <property type="component" value="Chromosome"/>
</dbReference>
<evidence type="ECO:0000313" key="1">
    <source>
        <dbReference type="EMBL" id="CAQ01135.1"/>
    </source>
</evidence>
<accession>B0RFZ8</accession>
<dbReference type="AlphaFoldDB" id="B0RFZ8"/>
<dbReference type="eggNOG" id="ENOG5033AW4">
    <property type="taxonomic scope" value="Bacteria"/>
</dbReference>
<gene>
    <name evidence="1" type="ordered locus">CMS1021</name>
</gene>
<protein>
    <submittedName>
        <fullName evidence="1">Integral membrane protein</fullName>
    </submittedName>
</protein>